<dbReference type="RefSeq" id="WP_210872217.1">
    <property type="nucleotide sequence ID" value="NZ_JAGPNL010000003.1"/>
</dbReference>
<name>A0A940XHT0_9ACTN</name>
<proteinExistence type="predicted"/>
<accession>A0A940XHT0</accession>
<evidence type="ECO:0000313" key="2">
    <source>
        <dbReference type="Proteomes" id="UP000677875"/>
    </source>
</evidence>
<dbReference type="EMBL" id="JAGPNL010000003">
    <property type="protein sequence ID" value="MBQ0827662.1"/>
    <property type="molecule type" value="Genomic_DNA"/>
</dbReference>
<dbReference type="Proteomes" id="UP000677875">
    <property type="component" value="Unassembled WGS sequence"/>
</dbReference>
<sequence length="111" mass="12172">MSYPTIFTTPGLRAIAEDIDAERQRQLAKFGDQHHPDGTGYNGSTQHADFWRQSCQAAFSDGEGTWGHVLLEEVYEALAEKDPAALRNELVQVAAVAAAWIADIDSRPTTV</sequence>
<reference evidence="1" key="1">
    <citation type="submission" date="2021-04" db="EMBL/GenBank/DDBJ databases">
        <title>Genome seq and assembly of Streptomyces sp. RG38.</title>
        <authorList>
            <person name="Chhetri G."/>
        </authorList>
    </citation>
    <scope>NUCLEOTIDE SEQUENCE</scope>
    <source>
        <strain evidence="1">RG38</strain>
    </source>
</reference>
<dbReference type="AlphaFoldDB" id="A0A940XHT0"/>
<evidence type="ECO:0000313" key="1">
    <source>
        <dbReference type="EMBL" id="MBQ0827662.1"/>
    </source>
</evidence>
<gene>
    <name evidence="1" type="ORF">J5Y05_14255</name>
</gene>
<keyword evidence="2" id="KW-1185">Reference proteome</keyword>
<comment type="caution">
    <text evidence="1">The sequence shown here is derived from an EMBL/GenBank/DDBJ whole genome shotgun (WGS) entry which is preliminary data.</text>
</comment>
<organism evidence="1 2">
    <name type="scientific">Streptomyces tagetis</name>
    <dbReference type="NCBI Taxonomy" id="2820809"/>
    <lineage>
        <taxon>Bacteria</taxon>
        <taxon>Bacillati</taxon>
        <taxon>Actinomycetota</taxon>
        <taxon>Actinomycetes</taxon>
        <taxon>Kitasatosporales</taxon>
        <taxon>Streptomycetaceae</taxon>
        <taxon>Streptomyces</taxon>
    </lineage>
</organism>
<protein>
    <submittedName>
        <fullName evidence="1">Uncharacterized protein</fullName>
    </submittedName>
</protein>